<keyword evidence="2" id="KW-0812">Transmembrane</keyword>
<gene>
    <name evidence="3" type="ORF">E4U43_002966</name>
</gene>
<evidence type="ECO:0000256" key="1">
    <source>
        <dbReference type="SAM" id="MobiDB-lite"/>
    </source>
</evidence>
<feature type="region of interest" description="Disordered" evidence="1">
    <location>
        <begin position="99"/>
        <end position="154"/>
    </location>
</feature>
<feature type="compositionally biased region" description="Low complexity" evidence="1">
    <location>
        <begin position="291"/>
        <end position="303"/>
    </location>
</feature>
<name>A0A9P7SUW5_9HYPO</name>
<protein>
    <submittedName>
        <fullName evidence="3">Uncharacterized protein</fullName>
    </submittedName>
</protein>
<evidence type="ECO:0000256" key="2">
    <source>
        <dbReference type="SAM" id="Phobius"/>
    </source>
</evidence>
<sequence>MPVQDICPHGYQYYSCHNNEFNGCCSVNPCSLPDCPHPFLPDGHQENAKTSADTESLTATATAATTSPPPSTKTDSGVTHTIPNNSVVTITRHTVVFSEAPPPTESSSGTGDGHTTLDETAASASTSASTDSCSSCVPAPTSTGPPASTDASSEGRFPTGAIAGAATGGAVIVIIVLIWVFFSRNGKKKKEERRGTYDASETETLGCGDSRVNRSEKTNPDAGPGHAGYLRPSSDPFAPFGGRVDQPELHRPPSGTFEMDGAGIPAVELPATSISEAPDTARKVEADSGMALTPATDPAATLASRSSDAQGKITYVNQWNQYKAMAEGQPCE</sequence>
<feature type="region of interest" description="Disordered" evidence="1">
    <location>
        <begin position="46"/>
        <end position="84"/>
    </location>
</feature>
<dbReference type="OrthoDB" id="5431298at2759"/>
<feature type="region of interest" description="Disordered" evidence="1">
    <location>
        <begin position="190"/>
        <end position="257"/>
    </location>
</feature>
<dbReference type="Proteomes" id="UP000748025">
    <property type="component" value="Unassembled WGS sequence"/>
</dbReference>
<evidence type="ECO:0000313" key="4">
    <source>
        <dbReference type="Proteomes" id="UP000748025"/>
    </source>
</evidence>
<dbReference type="EMBL" id="SRPW01002108">
    <property type="protein sequence ID" value="KAG5995759.1"/>
    <property type="molecule type" value="Genomic_DNA"/>
</dbReference>
<dbReference type="AlphaFoldDB" id="A0A9P7SUW5"/>
<organism evidence="3 4">
    <name type="scientific">Claviceps pusilla</name>
    <dbReference type="NCBI Taxonomy" id="123648"/>
    <lineage>
        <taxon>Eukaryota</taxon>
        <taxon>Fungi</taxon>
        <taxon>Dikarya</taxon>
        <taxon>Ascomycota</taxon>
        <taxon>Pezizomycotina</taxon>
        <taxon>Sordariomycetes</taxon>
        <taxon>Hypocreomycetidae</taxon>
        <taxon>Hypocreales</taxon>
        <taxon>Clavicipitaceae</taxon>
        <taxon>Claviceps</taxon>
    </lineage>
</organism>
<keyword evidence="2" id="KW-0472">Membrane</keyword>
<feature type="region of interest" description="Disordered" evidence="1">
    <location>
        <begin position="290"/>
        <end position="309"/>
    </location>
</feature>
<comment type="caution">
    <text evidence="3">The sequence shown here is derived from an EMBL/GenBank/DDBJ whole genome shotgun (WGS) entry which is preliminary data.</text>
</comment>
<feature type="compositionally biased region" description="Low complexity" evidence="1">
    <location>
        <begin position="120"/>
        <end position="152"/>
    </location>
</feature>
<reference evidence="3" key="1">
    <citation type="journal article" date="2020" name="bioRxiv">
        <title>Whole genome comparisons of ergot fungi reveals the divergence and evolution of species within the genus Claviceps are the result of varying mechanisms driving genome evolution and host range expansion.</title>
        <authorList>
            <person name="Wyka S.A."/>
            <person name="Mondo S.J."/>
            <person name="Liu M."/>
            <person name="Dettman J."/>
            <person name="Nalam V."/>
            <person name="Broders K.D."/>
        </authorList>
    </citation>
    <scope>NUCLEOTIDE SEQUENCE</scope>
    <source>
        <strain evidence="3">CCC 602</strain>
    </source>
</reference>
<keyword evidence="2" id="KW-1133">Transmembrane helix</keyword>
<proteinExistence type="predicted"/>
<accession>A0A9P7SUW5</accession>
<feature type="transmembrane region" description="Helical" evidence="2">
    <location>
        <begin position="161"/>
        <end position="182"/>
    </location>
</feature>
<keyword evidence="4" id="KW-1185">Reference proteome</keyword>
<feature type="compositionally biased region" description="Low complexity" evidence="1">
    <location>
        <begin position="50"/>
        <end position="76"/>
    </location>
</feature>
<evidence type="ECO:0000313" key="3">
    <source>
        <dbReference type="EMBL" id="KAG5995759.1"/>
    </source>
</evidence>